<proteinExistence type="predicted"/>
<accession>A0AAN6MWC2</accession>
<dbReference type="SUPFAM" id="SSF56112">
    <property type="entry name" value="Protein kinase-like (PK-like)"/>
    <property type="match status" value="1"/>
</dbReference>
<dbReference type="PANTHER" id="PTHR21310:SF37">
    <property type="entry name" value="AMINOGLYCOSIDE PHOSPHOTRANSFERASE DOMAIN-CONTAINING PROTEIN"/>
    <property type="match status" value="1"/>
</dbReference>
<dbReference type="Proteomes" id="UP001303473">
    <property type="component" value="Unassembled WGS sequence"/>
</dbReference>
<comment type="caution">
    <text evidence="1">The sequence shown here is derived from an EMBL/GenBank/DDBJ whole genome shotgun (WGS) entry which is preliminary data.</text>
</comment>
<gene>
    <name evidence="1" type="ORF">QBC46DRAFT_401354</name>
</gene>
<dbReference type="InterPro" id="IPR011009">
    <property type="entry name" value="Kinase-like_dom_sf"/>
</dbReference>
<dbReference type="AlphaFoldDB" id="A0AAN6MWC2"/>
<dbReference type="PANTHER" id="PTHR21310">
    <property type="entry name" value="AMINOGLYCOSIDE PHOSPHOTRANSFERASE-RELATED-RELATED"/>
    <property type="match status" value="1"/>
</dbReference>
<dbReference type="InterPro" id="IPR051678">
    <property type="entry name" value="AGP_Transferase"/>
</dbReference>
<name>A0AAN6MWC2_9PEZI</name>
<evidence type="ECO:0000313" key="1">
    <source>
        <dbReference type="EMBL" id="KAK3933748.1"/>
    </source>
</evidence>
<protein>
    <recommendedName>
        <fullName evidence="3">Aminoglycoside phosphotransferase domain-containing protein</fullName>
    </recommendedName>
</protein>
<keyword evidence="2" id="KW-1185">Reference proteome</keyword>
<reference evidence="2" key="1">
    <citation type="journal article" date="2023" name="Mol. Phylogenet. Evol.">
        <title>Genome-scale phylogeny and comparative genomics of the fungal order Sordariales.</title>
        <authorList>
            <person name="Hensen N."/>
            <person name="Bonometti L."/>
            <person name="Westerberg I."/>
            <person name="Brannstrom I.O."/>
            <person name="Guillou S."/>
            <person name="Cros-Aarteil S."/>
            <person name="Calhoun S."/>
            <person name="Haridas S."/>
            <person name="Kuo A."/>
            <person name="Mondo S."/>
            <person name="Pangilinan J."/>
            <person name="Riley R."/>
            <person name="LaButti K."/>
            <person name="Andreopoulos B."/>
            <person name="Lipzen A."/>
            <person name="Chen C."/>
            <person name="Yan M."/>
            <person name="Daum C."/>
            <person name="Ng V."/>
            <person name="Clum A."/>
            <person name="Steindorff A."/>
            <person name="Ohm R.A."/>
            <person name="Martin F."/>
            <person name="Silar P."/>
            <person name="Natvig D.O."/>
            <person name="Lalanne C."/>
            <person name="Gautier V."/>
            <person name="Ament-Velasquez S.L."/>
            <person name="Kruys A."/>
            <person name="Hutchinson M.I."/>
            <person name="Powell A.J."/>
            <person name="Barry K."/>
            <person name="Miller A.N."/>
            <person name="Grigoriev I.V."/>
            <person name="Debuchy R."/>
            <person name="Gladieux P."/>
            <person name="Hiltunen Thoren M."/>
            <person name="Johannesson H."/>
        </authorList>
    </citation>
    <scope>NUCLEOTIDE SEQUENCE [LARGE SCALE GENOMIC DNA]</scope>
    <source>
        <strain evidence="2">CBS 340.73</strain>
    </source>
</reference>
<organism evidence="1 2">
    <name type="scientific">Diplogelasinospora grovesii</name>
    <dbReference type="NCBI Taxonomy" id="303347"/>
    <lineage>
        <taxon>Eukaryota</taxon>
        <taxon>Fungi</taxon>
        <taxon>Dikarya</taxon>
        <taxon>Ascomycota</taxon>
        <taxon>Pezizomycotina</taxon>
        <taxon>Sordariomycetes</taxon>
        <taxon>Sordariomycetidae</taxon>
        <taxon>Sordariales</taxon>
        <taxon>Diplogelasinosporaceae</taxon>
        <taxon>Diplogelasinospora</taxon>
    </lineage>
</organism>
<sequence>MTIDTGPATMGMSVKATEPTLELLNRTPITYQSALNTDKNIIHEARHVAATEVLYQKLWKERSTIGALTKHHLGLGDRDICTVAQQSRWIRGGFNVCIPVEVQSLGSRRKLILRCAMPHKLAEAETPGSIDEKMGCEVGTYAWMQERCPDIRIPHLYGFGFSDHRHFTHEAHRPLYVRIVRHLQRLLYSLIGYPTLLSRYIRHPTTHRLITAYMLLEDVRSDTSQMLSKTWDKERGDPARRQRLFRGMARLMLSLARIPQPRIGSFRFHDDGTITLTNRPLNCSIMLLENDGTPRTIQRDDTYQCTEPFIADLFGFHDKRFLTHPNAIFDDRSCRGEMAAKVLLRALAHRYVRQDRRKGPFFLQLDDLHASNIFVDDDWNITCLIDLEWVCALPVEKLAVPYWLTGCAVDGILGERFAEFNQVREEFMGVFEEEERKVTAEHGLSLAQIMRESWESGGVWFWYSITSTNAMYPLFTDHLCRRFSSFRLSPEDEELLSKFWSEDAARVVEGKVQEYHRYEVELKRLFSSV</sequence>
<evidence type="ECO:0000313" key="2">
    <source>
        <dbReference type="Proteomes" id="UP001303473"/>
    </source>
</evidence>
<evidence type="ECO:0008006" key="3">
    <source>
        <dbReference type="Google" id="ProtNLM"/>
    </source>
</evidence>
<dbReference type="EMBL" id="MU854079">
    <property type="protein sequence ID" value="KAK3933748.1"/>
    <property type="molecule type" value="Genomic_DNA"/>
</dbReference>